<dbReference type="PANTHER" id="PTHR43000">
    <property type="entry name" value="DTDP-D-GLUCOSE 4,6-DEHYDRATASE-RELATED"/>
    <property type="match status" value="1"/>
</dbReference>
<organism evidence="2 3">
    <name type="scientific">Paenibacillus planticolens</name>
    <dbReference type="NCBI Taxonomy" id="2654976"/>
    <lineage>
        <taxon>Bacteria</taxon>
        <taxon>Bacillati</taxon>
        <taxon>Bacillota</taxon>
        <taxon>Bacilli</taxon>
        <taxon>Bacillales</taxon>
        <taxon>Paenibacillaceae</taxon>
        <taxon>Paenibacillus</taxon>
    </lineage>
</organism>
<name>A0ABX1ZK37_9BACL</name>
<dbReference type="Gene3D" id="3.40.50.720">
    <property type="entry name" value="NAD(P)-binding Rossmann-like Domain"/>
    <property type="match status" value="1"/>
</dbReference>
<dbReference type="SUPFAM" id="SSF51735">
    <property type="entry name" value="NAD(P)-binding Rossmann-fold domains"/>
    <property type="match status" value="1"/>
</dbReference>
<dbReference type="InterPro" id="IPR016040">
    <property type="entry name" value="NAD(P)-bd_dom"/>
</dbReference>
<feature type="domain" description="NAD(P)-binding" evidence="1">
    <location>
        <begin position="5"/>
        <end position="304"/>
    </location>
</feature>
<proteinExistence type="predicted"/>
<gene>
    <name evidence="2" type="ORF">GC097_10580</name>
</gene>
<evidence type="ECO:0000313" key="3">
    <source>
        <dbReference type="Proteomes" id="UP000618579"/>
    </source>
</evidence>
<dbReference type="Gene3D" id="3.90.25.10">
    <property type="entry name" value="UDP-galactose 4-epimerase, domain 1"/>
    <property type="match status" value="1"/>
</dbReference>
<dbReference type="Pfam" id="PF16363">
    <property type="entry name" value="GDP_Man_Dehyd"/>
    <property type="match status" value="1"/>
</dbReference>
<keyword evidence="3" id="KW-1185">Reference proteome</keyword>
<evidence type="ECO:0000313" key="2">
    <source>
        <dbReference type="EMBL" id="NOV00462.1"/>
    </source>
</evidence>
<accession>A0ABX1ZK37</accession>
<dbReference type="RefSeq" id="WP_171683325.1">
    <property type="nucleotide sequence ID" value="NZ_WHNZ01000018.1"/>
</dbReference>
<dbReference type="EMBL" id="WHNZ01000018">
    <property type="protein sequence ID" value="NOV00462.1"/>
    <property type="molecule type" value="Genomic_DNA"/>
</dbReference>
<dbReference type="InterPro" id="IPR036291">
    <property type="entry name" value="NAD(P)-bd_dom_sf"/>
</dbReference>
<sequence>MNVILTGGAGFIGRWVLKRLLEDGHNVWILDDFSNGSKENVKEFQEHPGFKEIVIGDIKDEVLLSNLFGANQFNICYHLGASINVQDSIDNPSTTFYNDTVGTFNIMEQCRKHNVKVVFMSTCMVYDRCTDETGITEYHPTKPASPYAGAKIAAENMVLSYYYAYGLPVVVIRPFNTYGPYQKTGGEGGVVAIFLNNKLAGKELNIYGEGTQTRDLLFVEDCARFVVEAGYSNTVNGQIVNAGLGRDISINELALLIVKDEARIKHVPHIHPQSEIQKLLCNSTKAKRLLDWEPQVSLEEGISRTEEWIRIQSNYL</sequence>
<comment type="caution">
    <text evidence="2">The sequence shown here is derived from an EMBL/GenBank/DDBJ whole genome shotgun (WGS) entry which is preliminary data.</text>
</comment>
<protein>
    <submittedName>
        <fullName evidence="2">NAD-dependent epimerase/dehydratase family protein</fullName>
    </submittedName>
</protein>
<evidence type="ECO:0000259" key="1">
    <source>
        <dbReference type="Pfam" id="PF16363"/>
    </source>
</evidence>
<reference evidence="2 3" key="1">
    <citation type="submission" date="2019-10" db="EMBL/GenBank/DDBJ databases">
        <title>Description of Paenibacillus pedi sp. nov.</title>
        <authorList>
            <person name="Carlier A."/>
            <person name="Qi S."/>
        </authorList>
    </citation>
    <scope>NUCLEOTIDE SEQUENCE [LARGE SCALE GENOMIC DNA]</scope>
    <source>
        <strain evidence="2 3">LMG 31457</strain>
    </source>
</reference>
<dbReference type="Proteomes" id="UP000618579">
    <property type="component" value="Unassembled WGS sequence"/>
</dbReference>